<organism evidence="7 8">
    <name type="scientific">Prevotella communis</name>
    <dbReference type="NCBI Taxonomy" id="2913614"/>
    <lineage>
        <taxon>Bacteria</taxon>
        <taxon>Pseudomonadati</taxon>
        <taxon>Bacteroidota</taxon>
        <taxon>Bacteroidia</taxon>
        <taxon>Bacteroidales</taxon>
        <taxon>Prevotellaceae</taxon>
        <taxon>Prevotella</taxon>
    </lineage>
</organism>
<keyword evidence="8" id="KW-1185">Reference proteome</keyword>
<feature type="transmembrane region" description="Helical" evidence="5">
    <location>
        <begin position="38"/>
        <end position="60"/>
    </location>
</feature>
<feature type="transmembrane region" description="Helical" evidence="5">
    <location>
        <begin position="138"/>
        <end position="154"/>
    </location>
</feature>
<reference evidence="8" key="1">
    <citation type="submission" date="2016-10" db="EMBL/GenBank/DDBJ databases">
        <authorList>
            <person name="Varghese N."/>
            <person name="Submissions S."/>
        </authorList>
    </citation>
    <scope>NUCLEOTIDE SEQUENCE [LARGE SCALE GENOMIC DNA]</scope>
    <source>
        <strain evidence="8">BP1-148</strain>
    </source>
</reference>
<dbReference type="SUPFAM" id="SSF48452">
    <property type="entry name" value="TPR-like"/>
    <property type="match status" value="1"/>
</dbReference>
<dbReference type="EMBL" id="FNCQ01000003">
    <property type="protein sequence ID" value="SDG40533.1"/>
    <property type="molecule type" value="Genomic_DNA"/>
</dbReference>
<keyword evidence="3 5" id="KW-1133">Transmembrane helix</keyword>
<comment type="subcellular location">
    <subcellularLocation>
        <location evidence="1">Membrane</location>
        <topology evidence="1">Multi-pass membrane protein</topology>
    </subcellularLocation>
</comment>
<feature type="transmembrane region" description="Helical" evidence="5">
    <location>
        <begin position="72"/>
        <end position="93"/>
    </location>
</feature>
<dbReference type="PANTHER" id="PTHR37422:SF13">
    <property type="entry name" value="LIPOPOLYSACCHARIDE BIOSYNTHESIS PROTEIN PA4999-RELATED"/>
    <property type="match status" value="1"/>
</dbReference>
<accession>A0A1G7TZ42</accession>
<dbReference type="InterPro" id="IPR011990">
    <property type="entry name" value="TPR-like_helical_dom_sf"/>
</dbReference>
<feature type="transmembrane region" description="Helical" evidence="5">
    <location>
        <begin position="189"/>
        <end position="207"/>
    </location>
</feature>
<dbReference type="AlphaFoldDB" id="A0A1G7TZ42"/>
<keyword evidence="7" id="KW-0436">Ligase</keyword>
<feature type="transmembrane region" description="Helical" evidence="5">
    <location>
        <begin position="335"/>
        <end position="350"/>
    </location>
</feature>
<feature type="transmembrane region" description="Helical" evidence="5">
    <location>
        <begin position="12"/>
        <end position="32"/>
    </location>
</feature>
<feature type="domain" description="O-antigen ligase-related" evidence="6">
    <location>
        <begin position="149"/>
        <end position="291"/>
    </location>
</feature>
<dbReference type="InterPro" id="IPR051533">
    <property type="entry name" value="WaaL-like"/>
</dbReference>
<evidence type="ECO:0000256" key="3">
    <source>
        <dbReference type="ARBA" id="ARBA00022989"/>
    </source>
</evidence>
<evidence type="ECO:0000313" key="8">
    <source>
        <dbReference type="Proteomes" id="UP000198779"/>
    </source>
</evidence>
<dbReference type="STRING" id="645274.SAMN04487901_103197"/>
<evidence type="ECO:0000313" key="7">
    <source>
        <dbReference type="EMBL" id="SDG40533.1"/>
    </source>
</evidence>
<feature type="transmembrane region" description="Helical" evidence="5">
    <location>
        <begin position="313"/>
        <end position="329"/>
    </location>
</feature>
<sequence length="528" mass="61095">MESRSMNVFFRIILKMGIAIICMSCFCAPVYYFTDSYYLPKFYLFVIGASFFLISLFLIETKEGIVECLSDYLSQIYIIFIIMAECECAYIVIKIFLYGRSLNGEFGTFDNSAGLALTLSIAVSMIITLLIKTNLCRMRLLLYAGGIPILSILLLTNSRTGLICLAFNVLILLWFLIHRFLNNRIFYKVFFLLTVVLLSLSVVLYVTCIKSDSTTGRKFILEQSFSMIEKHPIVGYGSNGFQSEYMLQQAKFFRENPNSIYENNADEVRYPMNEFVYIWINYGIGGLLLLVSVFLFPLILFLCKKGIMIQKSLFLLIPVLLFSFFSYPFHYQSSWLVLLLVYSPIILLISKKISISFNSRICSVFLVEILFILYLSVDIYHEYQWGMAEKLSFRGYHQEALSKYGSLHGYFHGNRFFLYSYAMAAFMSGDMQTAHRVISECGQYWNGYARELLSGDICLYMNEYEEASEHFNEAHFMCPVRFAPLEGLYKVYDLTDNDFKKDSIAKLIATKYVKVESNDVERIKETCK</sequence>
<keyword evidence="4 5" id="KW-0472">Membrane</keyword>
<dbReference type="Pfam" id="PF04932">
    <property type="entry name" value="Wzy_C"/>
    <property type="match status" value="1"/>
</dbReference>
<evidence type="ECO:0000256" key="5">
    <source>
        <dbReference type="SAM" id="Phobius"/>
    </source>
</evidence>
<dbReference type="Proteomes" id="UP000198779">
    <property type="component" value="Unassembled WGS sequence"/>
</dbReference>
<keyword evidence="2 5" id="KW-0812">Transmembrane</keyword>
<feature type="transmembrane region" description="Helical" evidence="5">
    <location>
        <begin position="276"/>
        <end position="301"/>
    </location>
</feature>
<evidence type="ECO:0000256" key="4">
    <source>
        <dbReference type="ARBA" id="ARBA00023136"/>
    </source>
</evidence>
<protein>
    <submittedName>
        <fullName evidence="7">O-antigen ligase like membrane protein</fullName>
    </submittedName>
</protein>
<evidence type="ECO:0000256" key="1">
    <source>
        <dbReference type="ARBA" id="ARBA00004141"/>
    </source>
</evidence>
<evidence type="ECO:0000259" key="6">
    <source>
        <dbReference type="Pfam" id="PF04932"/>
    </source>
</evidence>
<dbReference type="InterPro" id="IPR007016">
    <property type="entry name" value="O-antigen_ligase-rel_domated"/>
</dbReference>
<gene>
    <name evidence="7" type="ORF">SAMN04487901_103197</name>
</gene>
<proteinExistence type="predicted"/>
<dbReference type="GO" id="GO:0016020">
    <property type="term" value="C:membrane"/>
    <property type="evidence" value="ECO:0007669"/>
    <property type="project" value="UniProtKB-SubCell"/>
</dbReference>
<evidence type="ECO:0000256" key="2">
    <source>
        <dbReference type="ARBA" id="ARBA00022692"/>
    </source>
</evidence>
<feature type="transmembrane region" description="Helical" evidence="5">
    <location>
        <begin position="357"/>
        <end position="377"/>
    </location>
</feature>
<feature type="transmembrane region" description="Helical" evidence="5">
    <location>
        <begin position="160"/>
        <end position="177"/>
    </location>
</feature>
<feature type="transmembrane region" description="Helical" evidence="5">
    <location>
        <begin position="113"/>
        <end position="131"/>
    </location>
</feature>
<name>A0A1G7TZ42_9BACT</name>
<dbReference type="PANTHER" id="PTHR37422">
    <property type="entry name" value="TEICHURONIC ACID BIOSYNTHESIS PROTEIN TUAE"/>
    <property type="match status" value="1"/>
</dbReference>
<dbReference type="GO" id="GO:0016874">
    <property type="term" value="F:ligase activity"/>
    <property type="evidence" value="ECO:0007669"/>
    <property type="project" value="UniProtKB-KW"/>
</dbReference>